<accession>R7ZPZ3</accession>
<protein>
    <submittedName>
        <fullName evidence="4">Thiosulfate sulfurtransferase, rhodanese</fullName>
        <ecNumber evidence="4">2.8.1.1</ecNumber>
    </submittedName>
</protein>
<dbReference type="STRING" id="1232681.ADIS_3285"/>
<evidence type="ECO:0000259" key="3">
    <source>
        <dbReference type="PROSITE" id="PS50206"/>
    </source>
</evidence>
<dbReference type="Proteomes" id="UP000013909">
    <property type="component" value="Unassembled WGS sequence"/>
</dbReference>
<sequence length="279" mass="30323">MTQPLLPLISPEELFSIAEKSYLLIDASFGKSTYEASHLKGAIYADLNADLSDIQPDAAQGGRHPLPTTEQFALTLGKWGIKSDTHVIVYDNKQGSMSAARFWWMLRAAGHEKIQVLDGGFQAAVEAGFPTESGEVIPIPVAPYPIQAWQLPLVNMAETEAAASDPNKTVIDVRERDRYLGIVEPIDLVAGHIPGAVNIPFSNNLNATGRFKSPEELRHLYKPFADNSASENVTVHCGSGVTACHTLLAWAHAGLPIPKLYVGSWSEWSRNDKPIGIGE</sequence>
<dbReference type="CDD" id="cd01448">
    <property type="entry name" value="TST_Repeat_1"/>
    <property type="match status" value="1"/>
</dbReference>
<dbReference type="PATRIC" id="fig|1288963.3.peg.3278"/>
<dbReference type="EC" id="2.8.1.1" evidence="4"/>
<evidence type="ECO:0000313" key="4">
    <source>
        <dbReference type="EMBL" id="EON76157.1"/>
    </source>
</evidence>
<feature type="domain" description="Rhodanese" evidence="3">
    <location>
        <begin position="18"/>
        <end position="133"/>
    </location>
</feature>
<keyword evidence="5" id="KW-1185">Reference proteome</keyword>
<dbReference type="SUPFAM" id="SSF52821">
    <property type="entry name" value="Rhodanese/Cell cycle control phosphatase"/>
    <property type="match status" value="2"/>
</dbReference>
<keyword evidence="2" id="KW-0677">Repeat</keyword>
<dbReference type="Pfam" id="PF00581">
    <property type="entry name" value="Rhodanese"/>
    <property type="match status" value="2"/>
</dbReference>
<reference evidence="4 5" key="1">
    <citation type="submission" date="2013-02" db="EMBL/GenBank/DDBJ databases">
        <title>A novel strain isolated from Lonar lake, Maharashtra, India.</title>
        <authorList>
            <person name="Singh A."/>
        </authorList>
    </citation>
    <scope>NUCLEOTIDE SEQUENCE [LARGE SCALE GENOMIC DNA]</scope>
    <source>
        <strain evidence="4 5">AK24</strain>
    </source>
</reference>
<keyword evidence="1 4" id="KW-0808">Transferase</keyword>
<organism evidence="4 5">
    <name type="scientific">Lunatimonas lonarensis</name>
    <dbReference type="NCBI Taxonomy" id="1232681"/>
    <lineage>
        <taxon>Bacteria</taxon>
        <taxon>Pseudomonadati</taxon>
        <taxon>Bacteroidota</taxon>
        <taxon>Cytophagia</taxon>
        <taxon>Cytophagales</taxon>
        <taxon>Cyclobacteriaceae</taxon>
    </lineage>
</organism>
<dbReference type="OrthoDB" id="9770030at2"/>
<feature type="domain" description="Rhodanese" evidence="3">
    <location>
        <begin position="164"/>
        <end position="277"/>
    </location>
</feature>
<evidence type="ECO:0000256" key="1">
    <source>
        <dbReference type="ARBA" id="ARBA00022679"/>
    </source>
</evidence>
<dbReference type="RefSeq" id="WP_010855418.1">
    <property type="nucleotide sequence ID" value="NZ_AQHR01000088.1"/>
</dbReference>
<dbReference type="CDD" id="cd01449">
    <property type="entry name" value="TST_Repeat_2"/>
    <property type="match status" value="1"/>
</dbReference>
<dbReference type="InterPro" id="IPR045078">
    <property type="entry name" value="TST/MPST-like"/>
</dbReference>
<dbReference type="PANTHER" id="PTHR11364">
    <property type="entry name" value="THIOSULFATE SULFERTANSFERASE"/>
    <property type="match status" value="1"/>
</dbReference>
<dbReference type="PROSITE" id="PS50206">
    <property type="entry name" value="RHODANESE_3"/>
    <property type="match status" value="2"/>
</dbReference>
<proteinExistence type="predicted"/>
<dbReference type="InterPro" id="IPR036873">
    <property type="entry name" value="Rhodanese-like_dom_sf"/>
</dbReference>
<dbReference type="InterPro" id="IPR001763">
    <property type="entry name" value="Rhodanese-like_dom"/>
</dbReference>
<dbReference type="GO" id="GO:0004792">
    <property type="term" value="F:thiosulfate-cyanide sulfurtransferase activity"/>
    <property type="evidence" value="ECO:0007669"/>
    <property type="project" value="UniProtKB-EC"/>
</dbReference>
<dbReference type="SMART" id="SM00450">
    <property type="entry name" value="RHOD"/>
    <property type="match status" value="2"/>
</dbReference>
<dbReference type="EMBL" id="AQHR01000088">
    <property type="protein sequence ID" value="EON76157.1"/>
    <property type="molecule type" value="Genomic_DNA"/>
</dbReference>
<comment type="caution">
    <text evidence="4">The sequence shown here is derived from an EMBL/GenBank/DDBJ whole genome shotgun (WGS) entry which is preliminary data.</text>
</comment>
<dbReference type="Gene3D" id="3.40.250.10">
    <property type="entry name" value="Rhodanese-like domain"/>
    <property type="match status" value="2"/>
</dbReference>
<evidence type="ECO:0000256" key="2">
    <source>
        <dbReference type="ARBA" id="ARBA00022737"/>
    </source>
</evidence>
<dbReference type="PANTHER" id="PTHR11364:SF27">
    <property type="entry name" value="SULFURTRANSFERASE"/>
    <property type="match status" value="1"/>
</dbReference>
<dbReference type="AlphaFoldDB" id="R7ZPZ3"/>
<name>R7ZPZ3_9BACT</name>
<evidence type="ECO:0000313" key="5">
    <source>
        <dbReference type="Proteomes" id="UP000013909"/>
    </source>
</evidence>
<gene>
    <name evidence="4" type="ORF">ADIS_3285</name>
</gene>